<dbReference type="OrthoDB" id="128422at2"/>
<dbReference type="GO" id="GO:0005886">
    <property type="term" value="C:plasma membrane"/>
    <property type="evidence" value="ECO:0007669"/>
    <property type="project" value="UniProtKB-SubCell"/>
</dbReference>
<comment type="caution">
    <text evidence="8">The sequence shown here is derived from an EMBL/GenBank/DDBJ whole genome shotgun (WGS) entry which is preliminary data.</text>
</comment>
<evidence type="ECO:0000256" key="5">
    <source>
        <dbReference type="ARBA" id="ARBA00023136"/>
    </source>
</evidence>
<keyword evidence="9" id="KW-1185">Reference proteome</keyword>
<feature type="transmembrane region" description="Helical" evidence="7">
    <location>
        <begin position="12"/>
        <end position="31"/>
    </location>
</feature>
<feature type="transmembrane region" description="Helical" evidence="7">
    <location>
        <begin position="181"/>
        <end position="200"/>
    </location>
</feature>
<evidence type="ECO:0000256" key="1">
    <source>
        <dbReference type="ARBA" id="ARBA00004651"/>
    </source>
</evidence>
<proteinExistence type="predicted"/>
<evidence type="ECO:0000256" key="2">
    <source>
        <dbReference type="ARBA" id="ARBA00022475"/>
    </source>
</evidence>
<feature type="transmembrane region" description="Helical" evidence="7">
    <location>
        <begin position="110"/>
        <end position="132"/>
    </location>
</feature>
<evidence type="ECO:0000256" key="3">
    <source>
        <dbReference type="ARBA" id="ARBA00022692"/>
    </source>
</evidence>
<dbReference type="RefSeq" id="WP_106345162.1">
    <property type="nucleotide sequence ID" value="NZ_PVNE01000012.1"/>
</dbReference>
<sequence>MWESIPWRWDPGWAIALFALALLYEGAIRWLPAPSSHPTTPFSKRMGVYAGLLLCYAALGSPLATLARQSLSIYMCWLSLLCWFAPPLVLPGLPPGLLSPLGRGRWRRTVVSFLTHPVIALIPFHVTFFIVFYPPIFDALFTRPLQRLTAEVLLVLTAYLMWFPVFCPVRGWDRLNEWKKMIYITISALLLTPVSFWLLFADDILFHVYETAINPFAFDPVLEQRIAGAWMKFVQVFLFGGAFTYWFIRWVRKEQKREPLNRKTAEREAVARHLLNKRVTYGKSASTSLKTPSKKRGKPSSEVVSLLELRRKKNRRTDT</sequence>
<dbReference type="AlphaFoldDB" id="A0A2T0LEI8"/>
<dbReference type="InterPro" id="IPR019108">
    <property type="entry name" value="Caa3_assmbl_CtaG-rel"/>
</dbReference>
<dbReference type="Proteomes" id="UP000237797">
    <property type="component" value="Unassembled WGS sequence"/>
</dbReference>
<comment type="subcellular location">
    <subcellularLocation>
        <location evidence="1">Cell membrane</location>
        <topology evidence="1">Multi-pass membrane protein</topology>
    </subcellularLocation>
</comment>
<organism evidence="8 9">
    <name type="scientific">Planifilum fimeticola</name>
    <dbReference type="NCBI Taxonomy" id="201975"/>
    <lineage>
        <taxon>Bacteria</taxon>
        <taxon>Bacillati</taxon>
        <taxon>Bacillota</taxon>
        <taxon>Bacilli</taxon>
        <taxon>Bacillales</taxon>
        <taxon>Thermoactinomycetaceae</taxon>
        <taxon>Planifilum</taxon>
    </lineage>
</organism>
<evidence type="ECO:0000256" key="4">
    <source>
        <dbReference type="ARBA" id="ARBA00022989"/>
    </source>
</evidence>
<evidence type="ECO:0000256" key="6">
    <source>
        <dbReference type="SAM" id="MobiDB-lite"/>
    </source>
</evidence>
<dbReference type="Pfam" id="PF09678">
    <property type="entry name" value="Caa3_CtaG"/>
    <property type="match status" value="1"/>
</dbReference>
<feature type="transmembrane region" description="Helical" evidence="7">
    <location>
        <begin position="152"/>
        <end position="169"/>
    </location>
</feature>
<reference evidence="8 9" key="1">
    <citation type="submission" date="2018-03" db="EMBL/GenBank/DDBJ databases">
        <title>Genomic Encyclopedia of Archaeal and Bacterial Type Strains, Phase II (KMG-II): from individual species to whole genera.</title>
        <authorList>
            <person name="Goeker M."/>
        </authorList>
    </citation>
    <scope>NUCLEOTIDE SEQUENCE [LARGE SCALE GENOMIC DNA]</scope>
    <source>
        <strain evidence="8 9">DSM 44946</strain>
    </source>
</reference>
<keyword evidence="3 7" id="KW-0812">Transmembrane</keyword>
<evidence type="ECO:0000313" key="9">
    <source>
        <dbReference type="Proteomes" id="UP000237797"/>
    </source>
</evidence>
<protein>
    <submittedName>
        <fullName evidence="8">Putative membrane protein</fullName>
    </submittedName>
</protein>
<accession>A0A2T0LEI8</accession>
<keyword evidence="2" id="KW-1003">Cell membrane</keyword>
<name>A0A2T0LEI8_9BACL</name>
<gene>
    <name evidence="8" type="ORF">CLV97_11224</name>
</gene>
<keyword evidence="4 7" id="KW-1133">Transmembrane helix</keyword>
<feature type="transmembrane region" description="Helical" evidence="7">
    <location>
        <begin position="46"/>
        <end position="65"/>
    </location>
</feature>
<feature type="region of interest" description="Disordered" evidence="6">
    <location>
        <begin position="281"/>
        <end position="303"/>
    </location>
</feature>
<dbReference type="EMBL" id="PVNE01000012">
    <property type="protein sequence ID" value="PRX40547.1"/>
    <property type="molecule type" value="Genomic_DNA"/>
</dbReference>
<feature type="transmembrane region" description="Helical" evidence="7">
    <location>
        <begin position="229"/>
        <end position="248"/>
    </location>
</feature>
<keyword evidence="5 7" id="KW-0472">Membrane</keyword>
<evidence type="ECO:0000313" key="8">
    <source>
        <dbReference type="EMBL" id="PRX40547.1"/>
    </source>
</evidence>
<evidence type="ECO:0000256" key="7">
    <source>
        <dbReference type="SAM" id="Phobius"/>
    </source>
</evidence>